<accession>A0A917CQH0</accession>
<dbReference type="InterPro" id="IPR023214">
    <property type="entry name" value="HAD_sf"/>
</dbReference>
<gene>
    <name evidence="1" type="primary">cicA</name>
    <name evidence="1" type="ORF">GCM10011365_15800</name>
</gene>
<sequence>MNTPSTLALFDFDGTISHKDSMVDFIQFAVGHRRYYSGLIKQSPMLLSYLLKRTSNSKAKQLFMAHYLSHLTVQQFEALANDYARNQLPAIIRPKAVEQIQWHQQQQHRIVIISASVEDWLKPWTEQIRVDLIASHLDKAGPLINGCLHGVNCHGTEKVTRLKKHLTLDDYSYIYAYGDSSGDTDMLALADEPHYKPFR</sequence>
<proteinExistence type="predicted"/>
<evidence type="ECO:0000313" key="1">
    <source>
        <dbReference type="EMBL" id="GGF95314.1"/>
    </source>
</evidence>
<protein>
    <submittedName>
        <fullName evidence="1">Hydrolase</fullName>
    </submittedName>
</protein>
<keyword evidence="1" id="KW-0378">Hydrolase</keyword>
<dbReference type="PANTHER" id="PTHR43344">
    <property type="entry name" value="PHOSPHOSERINE PHOSPHATASE"/>
    <property type="match status" value="1"/>
</dbReference>
<keyword evidence="2" id="KW-1185">Reference proteome</keyword>
<dbReference type="EMBL" id="BMEO01000005">
    <property type="protein sequence ID" value="GGF95314.1"/>
    <property type="molecule type" value="Genomic_DNA"/>
</dbReference>
<reference evidence="1" key="1">
    <citation type="journal article" date="2014" name="Int. J. Syst. Evol. Microbiol.">
        <title>Complete genome sequence of Corynebacterium casei LMG S-19264T (=DSM 44701T), isolated from a smear-ripened cheese.</title>
        <authorList>
            <consortium name="US DOE Joint Genome Institute (JGI-PGF)"/>
            <person name="Walter F."/>
            <person name="Albersmeier A."/>
            <person name="Kalinowski J."/>
            <person name="Ruckert C."/>
        </authorList>
    </citation>
    <scope>NUCLEOTIDE SEQUENCE</scope>
    <source>
        <strain evidence="1">CGMCC 1.12181</strain>
    </source>
</reference>
<dbReference type="Pfam" id="PF12710">
    <property type="entry name" value="HAD"/>
    <property type="match status" value="1"/>
</dbReference>
<dbReference type="Gene3D" id="3.40.50.1000">
    <property type="entry name" value="HAD superfamily/HAD-like"/>
    <property type="match status" value="1"/>
</dbReference>
<dbReference type="GO" id="GO:0016787">
    <property type="term" value="F:hydrolase activity"/>
    <property type="evidence" value="ECO:0007669"/>
    <property type="project" value="UniProtKB-KW"/>
</dbReference>
<dbReference type="InterPro" id="IPR050582">
    <property type="entry name" value="HAD-like_SerB"/>
</dbReference>
<comment type="caution">
    <text evidence="1">The sequence shown here is derived from an EMBL/GenBank/DDBJ whole genome shotgun (WGS) entry which is preliminary data.</text>
</comment>
<dbReference type="SUPFAM" id="SSF56784">
    <property type="entry name" value="HAD-like"/>
    <property type="match status" value="1"/>
</dbReference>
<dbReference type="NCBIfam" id="TIGR01490">
    <property type="entry name" value="HAD-SF-IB-hyp1"/>
    <property type="match status" value="1"/>
</dbReference>
<dbReference type="Gene3D" id="1.20.1440.100">
    <property type="entry name" value="SG protein - dephosphorylation function"/>
    <property type="match status" value="1"/>
</dbReference>
<dbReference type="InterPro" id="IPR036412">
    <property type="entry name" value="HAD-like_sf"/>
</dbReference>
<organism evidence="1 2">
    <name type="scientific">Marinicella pacifica</name>
    <dbReference type="NCBI Taxonomy" id="1171543"/>
    <lineage>
        <taxon>Bacteria</taxon>
        <taxon>Pseudomonadati</taxon>
        <taxon>Pseudomonadota</taxon>
        <taxon>Gammaproteobacteria</taxon>
        <taxon>Lysobacterales</taxon>
        <taxon>Marinicellaceae</taxon>
        <taxon>Marinicella</taxon>
    </lineage>
</organism>
<dbReference type="NCBIfam" id="TIGR01488">
    <property type="entry name" value="HAD-SF-IB"/>
    <property type="match status" value="1"/>
</dbReference>
<dbReference type="AlphaFoldDB" id="A0A917CQH0"/>
<evidence type="ECO:0000313" key="2">
    <source>
        <dbReference type="Proteomes" id="UP000605253"/>
    </source>
</evidence>
<reference evidence="1" key="2">
    <citation type="submission" date="2020-09" db="EMBL/GenBank/DDBJ databases">
        <authorList>
            <person name="Sun Q."/>
            <person name="Zhou Y."/>
        </authorList>
    </citation>
    <scope>NUCLEOTIDE SEQUENCE</scope>
    <source>
        <strain evidence="1">CGMCC 1.12181</strain>
    </source>
</reference>
<dbReference type="RefSeq" id="WP_188365172.1">
    <property type="nucleotide sequence ID" value="NZ_BAABJF010000002.1"/>
</dbReference>
<dbReference type="Proteomes" id="UP000605253">
    <property type="component" value="Unassembled WGS sequence"/>
</dbReference>
<dbReference type="InterPro" id="IPR006385">
    <property type="entry name" value="HAD_hydro_SerB1"/>
</dbReference>
<name>A0A917CQH0_9GAMM</name>